<dbReference type="Gene3D" id="3.40.630.30">
    <property type="match status" value="1"/>
</dbReference>
<keyword evidence="5" id="KW-1185">Reference proteome</keyword>
<dbReference type="EMBL" id="BSOB01000004">
    <property type="protein sequence ID" value="GLQ91439.1"/>
    <property type="molecule type" value="Genomic_DNA"/>
</dbReference>
<evidence type="ECO:0000259" key="3">
    <source>
        <dbReference type="PROSITE" id="PS51186"/>
    </source>
</evidence>
<evidence type="ECO:0000256" key="1">
    <source>
        <dbReference type="ARBA" id="ARBA00022679"/>
    </source>
</evidence>
<organism evidence="4 5">
    <name type="scientific">Dyella acidisoli</name>
    <dbReference type="NCBI Taxonomy" id="1867834"/>
    <lineage>
        <taxon>Bacteria</taxon>
        <taxon>Pseudomonadati</taxon>
        <taxon>Pseudomonadota</taxon>
        <taxon>Gammaproteobacteria</taxon>
        <taxon>Lysobacterales</taxon>
        <taxon>Rhodanobacteraceae</taxon>
        <taxon>Dyella</taxon>
    </lineage>
</organism>
<dbReference type="InterPro" id="IPR051016">
    <property type="entry name" value="Diverse_Substrate_AcTransf"/>
</dbReference>
<accession>A0ABQ5XIA8</accession>
<evidence type="ECO:0000313" key="4">
    <source>
        <dbReference type="EMBL" id="GLQ91439.1"/>
    </source>
</evidence>
<dbReference type="Pfam" id="PF00583">
    <property type="entry name" value="Acetyltransf_1"/>
    <property type="match status" value="1"/>
</dbReference>
<evidence type="ECO:0000256" key="2">
    <source>
        <dbReference type="ARBA" id="ARBA00023315"/>
    </source>
</evidence>
<reference evidence="5" key="1">
    <citation type="journal article" date="2019" name="Int. J. Syst. Evol. Microbiol.">
        <title>The Global Catalogue of Microorganisms (GCM) 10K type strain sequencing project: providing services to taxonomists for standard genome sequencing and annotation.</title>
        <authorList>
            <consortium name="The Broad Institute Genomics Platform"/>
            <consortium name="The Broad Institute Genome Sequencing Center for Infectious Disease"/>
            <person name="Wu L."/>
            <person name="Ma J."/>
        </authorList>
    </citation>
    <scope>NUCLEOTIDE SEQUENCE [LARGE SCALE GENOMIC DNA]</scope>
    <source>
        <strain evidence="5">NBRC 111980</strain>
    </source>
</reference>
<dbReference type="PANTHER" id="PTHR10545">
    <property type="entry name" value="DIAMINE N-ACETYLTRANSFERASE"/>
    <property type="match status" value="1"/>
</dbReference>
<dbReference type="PANTHER" id="PTHR10545:SF29">
    <property type="entry name" value="GH14572P-RELATED"/>
    <property type="match status" value="1"/>
</dbReference>
<proteinExistence type="predicted"/>
<sequence length="154" mass="17427">MQASVHIRRIAAADLEQWLPLCAEHAAYERLTYSPDGGMEELVRALTAEPPLLFAWIAMANESAIGYASATVDFSTLDHATYLHMDCLFVRDGWRGRGIGQQLWSAVHAFARARGCRTVQWQTPEWNVDAARFYLRLGATEMIKRRYVLPIETA</sequence>
<evidence type="ECO:0000313" key="5">
    <source>
        <dbReference type="Proteomes" id="UP001156670"/>
    </source>
</evidence>
<protein>
    <submittedName>
        <fullName evidence="4">N-acetyltransferase</fullName>
    </submittedName>
</protein>
<dbReference type="PROSITE" id="PS51186">
    <property type="entry name" value="GNAT"/>
    <property type="match status" value="1"/>
</dbReference>
<keyword evidence="1" id="KW-0808">Transferase</keyword>
<name>A0ABQ5XIA8_9GAMM</name>
<dbReference type="Proteomes" id="UP001156670">
    <property type="component" value="Unassembled WGS sequence"/>
</dbReference>
<comment type="caution">
    <text evidence="4">The sequence shown here is derived from an EMBL/GenBank/DDBJ whole genome shotgun (WGS) entry which is preliminary data.</text>
</comment>
<dbReference type="InterPro" id="IPR016181">
    <property type="entry name" value="Acyl_CoA_acyltransferase"/>
</dbReference>
<gene>
    <name evidence="4" type="ORF">GCM10007901_03890</name>
</gene>
<dbReference type="InterPro" id="IPR000182">
    <property type="entry name" value="GNAT_dom"/>
</dbReference>
<feature type="domain" description="N-acetyltransferase" evidence="3">
    <location>
        <begin position="5"/>
        <end position="154"/>
    </location>
</feature>
<dbReference type="SUPFAM" id="SSF55729">
    <property type="entry name" value="Acyl-CoA N-acyltransferases (Nat)"/>
    <property type="match status" value="1"/>
</dbReference>
<keyword evidence="2" id="KW-0012">Acyltransferase</keyword>
<dbReference type="CDD" id="cd04301">
    <property type="entry name" value="NAT_SF"/>
    <property type="match status" value="1"/>
</dbReference>